<dbReference type="InterPro" id="IPR023779">
    <property type="entry name" value="Chromodomain_CS"/>
</dbReference>
<reference evidence="5" key="1">
    <citation type="submission" date="2025-08" db="UniProtKB">
        <authorList>
            <consortium name="Ensembl"/>
        </authorList>
    </citation>
    <scope>IDENTIFICATION</scope>
</reference>
<dbReference type="InterPro" id="IPR000637">
    <property type="entry name" value="HMGI/Y_DNA-bd_CS"/>
</dbReference>
<proteinExistence type="predicted"/>
<dbReference type="GO" id="GO:0035102">
    <property type="term" value="C:PRC1 complex"/>
    <property type="evidence" value="ECO:0007669"/>
    <property type="project" value="InterPro"/>
</dbReference>
<keyword evidence="6" id="KW-1185">Reference proteome</keyword>
<accession>A0A3Q2Z791</accession>
<dbReference type="Pfam" id="PF00385">
    <property type="entry name" value="Chromo"/>
    <property type="match status" value="1"/>
</dbReference>
<evidence type="ECO:0000256" key="2">
    <source>
        <dbReference type="ARBA" id="ARBA00023242"/>
    </source>
</evidence>
<dbReference type="OMA" id="PHIMLAK"/>
<dbReference type="PROSITE" id="PS00354">
    <property type="entry name" value="HMGI_Y"/>
    <property type="match status" value="1"/>
</dbReference>
<feature type="compositionally biased region" description="Low complexity" evidence="3">
    <location>
        <begin position="397"/>
        <end position="416"/>
    </location>
</feature>
<evidence type="ECO:0000259" key="4">
    <source>
        <dbReference type="PROSITE" id="PS50013"/>
    </source>
</evidence>
<dbReference type="PANTHER" id="PTHR46860">
    <property type="entry name" value="CHROMOBOX PROTEIN HOMOLOG 2"/>
    <property type="match status" value="1"/>
</dbReference>
<protein>
    <submittedName>
        <fullName evidence="5">Chromobox protein homolog 2-like</fullName>
    </submittedName>
</protein>
<feature type="compositionally biased region" description="Basic residues" evidence="3">
    <location>
        <begin position="176"/>
        <end position="186"/>
    </location>
</feature>
<dbReference type="Gene3D" id="2.40.50.40">
    <property type="match status" value="1"/>
</dbReference>
<keyword evidence="2" id="KW-0539">Nucleus</keyword>
<dbReference type="AlphaFoldDB" id="A0A3Q2Z791"/>
<dbReference type="Ensembl" id="ENSHCOT00000023907.1">
    <property type="protein sequence ID" value="ENSHCOP00000027603.1"/>
    <property type="gene ID" value="ENSHCOG00000019553.1"/>
</dbReference>
<feature type="compositionally biased region" description="Low complexity" evidence="3">
    <location>
        <begin position="272"/>
        <end position="287"/>
    </location>
</feature>
<evidence type="ECO:0000256" key="3">
    <source>
        <dbReference type="SAM" id="MobiDB-lite"/>
    </source>
</evidence>
<dbReference type="PROSITE" id="PS50013">
    <property type="entry name" value="CHROMO_2"/>
    <property type="match status" value="1"/>
</dbReference>
<feature type="compositionally biased region" description="Low complexity" evidence="3">
    <location>
        <begin position="113"/>
        <end position="136"/>
    </location>
</feature>
<dbReference type="Proteomes" id="UP000264820">
    <property type="component" value="Unplaced"/>
</dbReference>
<dbReference type="InterPro" id="IPR042796">
    <property type="entry name" value="CBX2"/>
</dbReference>
<evidence type="ECO:0000313" key="6">
    <source>
        <dbReference type="Proteomes" id="UP000264820"/>
    </source>
</evidence>
<dbReference type="GO" id="GO:0000122">
    <property type="term" value="P:negative regulation of transcription by RNA polymerase II"/>
    <property type="evidence" value="ECO:0007669"/>
    <property type="project" value="TreeGrafter"/>
</dbReference>
<dbReference type="Pfam" id="PF17218">
    <property type="entry name" value="CBX7_C"/>
    <property type="match status" value="1"/>
</dbReference>
<dbReference type="PANTHER" id="PTHR46860:SF1">
    <property type="entry name" value="CHROMOBOX PROTEIN HOMOLOG 2"/>
    <property type="match status" value="1"/>
</dbReference>
<dbReference type="STRING" id="109280.ENSHCOP00000027603"/>
<dbReference type="InterPro" id="IPR033773">
    <property type="entry name" value="CBX7_C"/>
</dbReference>
<feature type="region of interest" description="Disordered" evidence="3">
    <location>
        <begin position="270"/>
        <end position="345"/>
    </location>
</feature>
<dbReference type="PROSITE" id="PS00598">
    <property type="entry name" value="CHROMO_1"/>
    <property type="match status" value="1"/>
</dbReference>
<reference evidence="5" key="2">
    <citation type="submission" date="2025-09" db="UniProtKB">
        <authorList>
            <consortium name="Ensembl"/>
        </authorList>
    </citation>
    <scope>IDENTIFICATION</scope>
</reference>
<feature type="region of interest" description="Disordered" evidence="3">
    <location>
        <begin position="93"/>
        <end position="251"/>
    </location>
</feature>
<feature type="compositionally biased region" description="Basic residues" evidence="3">
    <location>
        <begin position="97"/>
        <end position="107"/>
    </location>
</feature>
<dbReference type="GeneTree" id="ENSGT00940000158816"/>
<organism evidence="5 6">
    <name type="scientific">Hippocampus comes</name>
    <name type="common">Tiger tail seahorse</name>
    <dbReference type="NCBI Taxonomy" id="109280"/>
    <lineage>
        <taxon>Eukaryota</taxon>
        <taxon>Metazoa</taxon>
        <taxon>Chordata</taxon>
        <taxon>Craniata</taxon>
        <taxon>Vertebrata</taxon>
        <taxon>Euteleostomi</taxon>
        <taxon>Actinopterygii</taxon>
        <taxon>Neopterygii</taxon>
        <taxon>Teleostei</taxon>
        <taxon>Neoteleostei</taxon>
        <taxon>Acanthomorphata</taxon>
        <taxon>Syngnathiaria</taxon>
        <taxon>Syngnathiformes</taxon>
        <taxon>Syngnathoidei</taxon>
        <taxon>Syngnathidae</taxon>
        <taxon>Hippocampus</taxon>
    </lineage>
</organism>
<comment type="subcellular location">
    <subcellularLocation>
        <location evidence="1">Nucleus</location>
    </subcellularLocation>
</comment>
<name>A0A3Q2Z791_HIPCM</name>
<feature type="region of interest" description="Disordered" evidence="3">
    <location>
        <begin position="386"/>
        <end position="507"/>
    </location>
</feature>
<sequence>EGVTVGQVFDAECILSKRPRKVSEPPGSSGGGQRLSRNPLKARLCALLQGKFEYLVKWRGWSSKHNSWEPEENILDPRLLAAFHKREQERELLYQTKGKRPRGRPRKFPLPVSPAAKDSRSSSSSFSGASSSVASSSEEDDEAERDRKKAKGAAAGPRLHPAPQRRPQILPAKAEPHRKKRGRKPLHANVGALRPAKSRTPPLPSAPSHHQLLPGFLRKVDPRPGIKKPLQPASFTYTGLSRTAREHHTDAQSAVFSQVSAASKGGCVWNRPAPASSPSLSKAGGSPQRKTSHGELKRSMSGPGGSGGRGEALKGMPPPLRPAFGGGPTAAQRLAPPPRRQDSHGGYTALVQHKRALAKAPSSSSQRPSNQTLGLRAVNQQNVTKTPLAGHQGNSGALVRSGAAVRSSSRSGSLVVIRDTCVTPTGQRPVLPAGGGAEKARKDATLPAGGGRQVERKSGRGLNDLSTGDSEDSSSGEWERDATSYPSDGRPSLGDAATESDTETDWRPTRNLLEQVFVTDVTANFITVTVKESPTSVGFFNPRNH</sequence>
<dbReference type="InterPro" id="IPR000953">
    <property type="entry name" value="Chromo/chromo_shadow_dom"/>
</dbReference>
<evidence type="ECO:0000256" key="1">
    <source>
        <dbReference type="ARBA" id="ARBA00004123"/>
    </source>
</evidence>
<evidence type="ECO:0000313" key="5">
    <source>
        <dbReference type="Ensembl" id="ENSHCOP00000027603.1"/>
    </source>
</evidence>
<dbReference type="SMART" id="SM00298">
    <property type="entry name" value="CHROMO"/>
    <property type="match status" value="1"/>
</dbReference>
<dbReference type="InterPro" id="IPR023780">
    <property type="entry name" value="Chromo_domain"/>
</dbReference>
<feature type="domain" description="Chromo" evidence="4">
    <location>
        <begin position="9"/>
        <end position="95"/>
    </location>
</feature>
<dbReference type="InterPro" id="IPR016197">
    <property type="entry name" value="Chromo-like_dom_sf"/>
</dbReference>
<dbReference type="SUPFAM" id="SSF54160">
    <property type="entry name" value="Chromo domain-like"/>
    <property type="match status" value="1"/>
</dbReference>
<feature type="region of interest" description="Disordered" evidence="3">
    <location>
        <begin position="17"/>
        <end position="36"/>
    </location>
</feature>
<dbReference type="GO" id="GO:0000792">
    <property type="term" value="C:heterochromatin"/>
    <property type="evidence" value="ECO:0007669"/>
    <property type="project" value="TreeGrafter"/>
</dbReference>